<keyword evidence="7" id="KW-1133">Transmembrane helix</keyword>
<dbReference type="SMART" id="SM00387">
    <property type="entry name" value="HATPase_c"/>
    <property type="match status" value="1"/>
</dbReference>
<keyword evidence="7" id="KW-0472">Membrane</keyword>
<dbReference type="PANTHER" id="PTHR45453:SF1">
    <property type="entry name" value="PHOSPHATE REGULON SENSOR PROTEIN PHOR"/>
    <property type="match status" value="1"/>
</dbReference>
<dbReference type="GO" id="GO:0016036">
    <property type="term" value="P:cellular response to phosphate starvation"/>
    <property type="evidence" value="ECO:0007669"/>
    <property type="project" value="TreeGrafter"/>
</dbReference>
<comment type="catalytic activity">
    <reaction evidence="1">
        <text>ATP + protein L-histidine = ADP + protein N-phospho-L-histidine.</text>
        <dbReference type="EC" id="2.7.13.3"/>
    </reaction>
</comment>
<dbReference type="AlphaFoldDB" id="A0A9D1JZL6"/>
<dbReference type="InterPro" id="IPR003661">
    <property type="entry name" value="HisK_dim/P_dom"/>
</dbReference>
<reference evidence="9" key="2">
    <citation type="journal article" date="2021" name="PeerJ">
        <title>Extensive microbial diversity within the chicken gut microbiome revealed by metagenomics and culture.</title>
        <authorList>
            <person name="Gilroy R."/>
            <person name="Ravi A."/>
            <person name="Getino M."/>
            <person name="Pursley I."/>
            <person name="Horton D.L."/>
            <person name="Alikhan N.F."/>
            <person name="Baker D."/>
            <person name="Gharbi K."/>
            <person name="Hall N."/>
            <person name="Watson M."/>
            <person name="Adriaenssens E.M."/>
            <person name="Foster-Nyarko E."/>
            <person name="Jarju S."/>
            <person name="Secka A."/>
            <person name="Antonio M."/>
            <person name="Oren A."/>
            <person name="Chaudhuri R.R."/>
            <person name="La Ragione R."/>
            <person name="Hildebrand F."/>
            <person name="Pallen M.J."/>
        </authorList>
    </citation>
    <scope>NUCLEOTIDE SEQUENCE</scope>
    <source>
        <strain evidence="9">CHK152-2871</strain>
    </source>
</reference>
<keyword evidence="4" id="KW-0808">Transferase</keyword>
<reference evidence="9" key="1">
    <citation type="submission" date="2020-10" db="EMBL/GenBank/DDBJ databases">
        <authorList>
            <person name="Gilroy R."/>
        </authorList>
    </citation>
    <scope>NUCLEOTIDE SEQUENCE</scope>
    <source>
        <strain evidence="9">CHK152-2871</strain>
    </source>
</reference>
<feature type="domain" description="Histidine kinase" evidence="8">
    <location>
        <begin position="110"/>
        <end position="328"/>
    </location>
</feature>
<evidence type="ECO:0000256" key="7">
    <source>
        <dbReference type="SAM" id="Phobius"/>
    </source>
</evidence>
<dbReference type="PROSITE" id="PS50109">
    <property type="entry name" value="HIS_KIN"/>
    <property type="match status" value="1"/>
</dbReference>
<dbReference type="GO" id="GO:0000155">
    <property type="term" value="F:phosphorelay sensor kinase activity"/>
    <property type="evidence" value="ECO:0007669"/>
    <property type="project" value="InterPro"/>
</dbReference>
<feature type="transmembrane region" description="Helical" evidence="7">
    <location>
        <begin position="6"/>
        <end position="25"/>
    </location>
</feature>
<dbReference type="SMART" id="SM00388">
    <property type="entry name" value="HisKA"/>
    <property type="match status" value="1"/>
</dbReference>
<evidence type="ECO:0000256" key="1">
    <source>
        <dbReference type="ARBA" id="ARBA00000085"/>
    </source>
</evidence>
<organism evidence="9 10">
    <name type="scientific">Candidatus Galligastranaerophilus intestinavium</name>
    <dbReference type="NCBI Taxonomy" id="2840836"/>
    <lineage>
        <taxon>Bacteria</taxon>
        <taxon>Candidatus Galligastranaerophilus</taxon>
    </lineage>
</organism>
<keyword evidence="6" id="KW-0902">Two-component regulatory system</keyword>
<evidence type="ECO:0000259" key="8">
    <source>
        <dbReference type="PROSITE" id="PS50109"/>
    </source>
</evidence>
<name>A0A9D1JZL6_9BACT</name>
<dbReference type="Gene3D" id="3.30.565.10">
    <property type="entry name" value="Histidine kinase-like ATPase, C-terminal domain"/>
    <property type="match status" value="1"/>
</dbReference>
<dbReference type="SUPFAM" id="SSF47384">
    <property type="entry name" value="Homodimeric domain of signal transducing histidine kinase"/>
    <property type="match status" value="1"/>
</dbReference>
<dbReference type="GO" id="GO:0004721">
    <property type="term" value="F:phosphoprotein phosphatase activity"/>
    <property type="evidence" value="ECO:0007669"/>
    <property type="project" value="TreeGrafter"/>
</dbReference>
<dbReference type="EMBL" id="DVJQ01000076">
    <property type="protein sequence ID" value="HIS75113.1"/>
    <property type="molecule type" value="Genomic_DNA"/>
</dbReference>
<dbReference type="Pfam" id="PF00512">
    <property type="entry name" value="HisKA"/>
    <property type="match status" value="1"/>
</dbReference>
<dbReference type="InterPro" id="IPR004358">
    <property type="entry name" value="Sig_transdc_His_kin-like_C"/>
</dbReference>
<dbReference type="InterPro" id="IPR005467">
    <property type="entry name" value="His_kinase_dom"/>
</dbReference>
<dbReference type="InterPro" id="IPR050351">
    <property type="entry name" value="BphY/WalK/GraS-like"/>
</dbReference>
<dbReference type="GO" id="GO:0005886">
    <property type="term" value="C:plasma membrane"/>
    <property type="evidence" value="ECO:0007669"/>
    <property type="project" value="TreeGrafter"/>
</dbReference>
<keyword evidence="3" id="KW-0597">Phosphoprotein</keyword>
<dbReference type="InterPro" id="IPR003594">
    <property type="entry name" value="HATPase_dom"/>
</dbReference>
<keyword evidence="7" id="KW-0812">Transmembrane</keyword>
<evidence type="ECO:0000256" key="5">
    <source>
        <dbReference type="ARBA" id="ARBA00022777"/>
    </source>
</evidence>
<dbReference type="SUPFAM" id="SSF55874">
    <property type="entry name" value="ATPase domain of HSP90 chaperone/DNA topoisomerase II/histidine kinase"/>
    <property type="match status" value="1"/>
</dbReference>
<dbReference type="CDD" id="cd00082">
    <property type="entry name" value="HisKA"/>
    <property type="match status" value="1"/>
</dbReference>
<comment type="caution">
    <text evidence="9">The sequence shown here is derived from an EMBL/GenBank/DDBJ whole genome shotgun (WGS) entry which is preliminary data.</text>
</comment>
<proteinExistence type="predicted"/>
<dbReference type="Gene3D" id="1.10.287.130">
    <property type="match status" value="1"/>
</dbReference>
<dbReference type="Pfam" id="PF02518">
    <property type="entry name" value="HATPase_c"/>
    <property type="match status" value="1"/>
</dbReference>
<evidence type="ECO:0000313" key="9">
    <source>
        <dbReference type="EMBL" id="HIS75113.1"/>
    </source>
</evidence>
<dbReference type="PANTHER" id="PTHR45453">
    <property type="entry name" value="PHOSPHATE REGULON SENSOR PROTEIN PHOR"/>
    <property type="match status" value="1"/>
</dbReference>
<evidence type="ECO:0000256" key="4">
    <source>
        <dbReference type="ARBA" id="ARBA00022679"/>
    </source>
</evidence>
<evidence type="ECO:0000256" key="2">
    <source>
        <dbReference type="ARBA" id="ARBA00012438"/>
    </source>
</evidence>
<dbReference type="EC" id="2.7.13.3" evidence="2"/>
<dbReference type="InterPro" id="IPR036890">
    <property type="entry name" value="HATPase_C_sf"/>
</dbReference>
<evidence type="ECO:0000256" key="3">
    <source>
        <dbReference type="ARBA" id="ARBA00022553"/>
    </source>
</evidence>
<sequence>MKELILQWFILGILAVFAILSAFVGSKYSKLLSKYCDIIKYLKSLCNCVSSARWGNLQIRAQKGPSVLTTELSKSLNSLLESILDRDKMIQEYVEKEKEANNIKEDFIAMLTHDLKVPIIAQDNTLDLLLAGKFGQLSTEQKDAIKNIKISNSDLRHLVESLLDSHKFEKKGFVPKIQENIMLKSFIEDIVYQLSSIASLHNKVIRLYDHLEPNYKINTDVFLLKRVIENLILNAITYGINSDYIDVTLENNDTHYIVRVRDYGHGISKENIDKIFNKYYSAAELYSKASMGLGLYLSNKIINTLNGSIRVSSEENKGAEFSIIMPDV</sequence>
<evidence type="ECO:0000313" key="10">
    <source>
        <dbReference type="Proteomes" id="UP000886865"/>
    </source>
</evidence>
<evidence type="ECO:0000256" key="6">
    <source>
        <dbReference type="ARBA" id="ARBA00023012"/>
    </source>
</evidence>
<dbReference type="PRINTS" id="PR00344">
    <property type="entry name" value="BCTRLSENSOR"/>
</dbReference>
<accession>A0A9D1JZL6</accession>
<dbReference type="CDD" id="cd00075">
    <property type="entry name" value="HATPase"/>
    <property type="match status" value="1"/>
</dbReference>
<dbReference type="Proteomes" id="UP000886865">
    <property type="component" value="Unassembled WGS sequence"/>
</dbReference>
<keyword evidence="5 9" id="KW-0418">Kinase</keyword>
<protein>
    <recommendedName>
        <fullName evidence="2">histidine kinase</fullName>
        <ecNumber evidence="2">2.7.13.3</ecNumber>
    </recommendedName>
</protein>
<dbReference type="InterPro" id="IPR036097">
    <property type="entry name" value="HisK_dim/P_sf"/>
</dbReference>
<gene>
    <name evidence="9" type="ORF">IAA86_08870</name>
</gene>